<keyword evidence="13" id="KW-1185">Reference proteome</keyword>
<evidence type="ECO:0000256" key="1">
    <source>
        <dbReference type="ARBA" id="ARBA00008798"/>
    </source>
</evidence>
<dbReference type="RefSeq" id="WP_172174467.1">
    <property type="nucleotide sequence ID" value="NZ_CASGIA010000027.1"/>
</dbReference>
<evidence type="ECO:0000256" key="7">
    <source>
        <dbReference type="ARBA" id="ARBA00023125"/>
    </source>
</evidence>
<sequence length="507" mass="58080">MAQSQVQEQKQEQALRQTQNFSQQQLLQAHLVELPINQLMERINAEMDDNPALEAESPGDDITSGNEIYDDGPNDDTVSDDDFDTRNEREERQSALDDALSNIGRDDEDLPVYHGGINTQDEREDMVYGEAVSFYDQLKEQLGEMDIDDRQRQIMEYLIGSLDDDGLLRKSMDGIADELAIYQGLDVTADDIDRVLGIMQQYLDPPGIGARSLQECLLLQVKRRPDSRLKNLMLDVVERYFDEFTKKHWHRIRAALSLTEMQADVLMGELRKLNPKPGASMGETVGRNMQQITPDFIVDTHEDGSVTFSLNSGDVPELHVSQSFADTLREYQENKAGMSRQMKEALLYTKKKVEAAQGFIEAVKMRRRTLTLTMQAIIHWQHRFFEDGDEASLRPMILKDIAEKTGLDLSTISRVSNSKYAQTRWGTFPLRHFFSDSYVTESGEELSTRRIKAALRDIVDAEDRSRPLSDDALRDELNKRGYPIARRTVAKYREQLSIPIARLRRIH</sequence>
<keyword evidence="7" id="KW-0238">DNA-binding</keyword>
<dbReference type="PIRSF" id="PIRSF000774">
    <property type="entry name" value="RpoN"/>
    <property type="match status" value="1"/>
</dbReference>
<evidence type="ECO:0000256" key="2">
    <source>
        <dbReference type="ARBA" id="ARBA00022478"/>
    </source>
</evidence>
<evidence type="ECO:0000256" key="4">
    <source>
        <dbReference type="ARBA" id="ARBA00022695"/>
    </source>
</evidence>
<feature type="domain" description="RNA polymerase sigma factor 54 DNA-binding" evidence="10">
    <location>
        <begin position="348"/>
        <end position="505"/>
    </location>
</feature>
<dbReference type="NCBIfam" id="TIGR02395">
    <property type="entry name" value="rpoN_sigma"/>
    <property type="match status" value="1"/>
</dbReference>
<keyword evidence="2" id="KW-0240">DNA-directed RNA polymerase</keyword>
<keyword evidence="3" id="KW-0808">Transferase</keyword>
<dbReference type="InterPro" id="IPR000394">
    <property type="entry name" value="RNA_pol_sigma_54"/>
</dbReference>
<dbReference type="Proteomes" id="UP001193734">
    <property type="component" value="Unassembled WGS sequence"/>
</dbReference>
<evidence type="ECO:0000256" key="8">
    <source>
        <dbReference type="ARBA" id="ARBA00023163"/>
    </source>
</evidence>
<protein>
    <submittedName>
        <fullName evidence="12">RNA polymerase factor sigma-54</fullName>
    </submittedName>
</protein>
<organism evidence="12 13">
    <name type="scientific">Xylanibacter rodentium</name>
    <dbReference type="NCBI Taxonomy" id="2736289"/>
    <lineage>
        <taxon>Bacteria</taxon>
        <taxon>Pseudomonadati</taxon>
        <taxon>Bacteroidota</taxon>
        <taxon>Bacteroidia</taxon>
        <taxon>Bacteroidales</taxon>
        <taxon>Prevotellaceae</taxon>
        <taxon>Xylanibacter</taxon>
    </lineage>
</organism>
<dbReference type="PRINTS" id="PR00045">
    <property type="entry name" value="SIGMA54FCT"/>
</dbReference>
<name>A0ABX2AWW0_9BACT</name>
<feature type="compositionally biased region" description="Basic and acidic residues" evidence="9">
    <location>
        <begin position="84"/>
        <end position="95"/>
    </location>
</feature>
<dbReference type="InterPro" id="IPR038709">
    <property type="entry name" value="RpoN_core-bd_sf"/>
</dbReference>
<evidence type="ECO:0000256" key="5">
    <source>
        <dbReference type="ARBA" id="ARBA00023015"/>
    </source>
</evidence>
<dbReference type="InterPro" id="IPR007634">
    <property type="entry name" value="RNA_pol_sigma_54_DNA-bd"/>
</dbReference>
<feature type="region of interest" description="Disordered" evidence="9">
    <location>
        <begin position="51"/>
        <end position="113"/>
    </location>
</feature>
<keyword evidence="6" id="KW-0731">Sigma factor</keyword>
<evidence type="ECO:0000256" key="6">
    <source>
        <dbReference type="ARBA" id="ARBA00023082"/>
    </source>
</evidence>
<dbReference type="PANTHER" id="PTHR32248:SF4">
    <property type="entry name" value="RNA POLYMERASE SIGMA-54 FACTOR"/>
    <property type="match status" value="1"/>
</dbReference>
<gene>
    <name evidence="12" type="primary">rpoN</name>
    <name evidence="12" type="ORF">HPS55_12135</name>
</gene>
<comment type="similarity">
    <text evidence="1">Belongs to the sigma-54 factor family.</text>
</comment>
<dbReference type="Gene3D" id="1.10.10.1330">
    <property type="entry name" value="RNA polymerase sigma-54 factor, core-binding domain"/>
    <property type="match status" value="1"/>
</dbReference>
<dbReference type="PROSITE" id="PS50044">
    <property type="entry name" value="SIGMA54_3"/>
    <property type="match status" value="1"/>
</dbReference>
<dbReference type="PROSITE" id="PS00718">
    <property type="entry name" value="SIGMA54_2"/>
    <property type="match status" value="1"/>
</dbReference>
<feature type="compositionally biased region" description="Acidic residues" evidence="9">
    <location>
        <begin position="68"/>
        <end position="83"/>
    </location>
</feature>
<dbReference type="Gene3D" id="1.10.10.60">
    <property type="entry name" value="Homeodomain-like"/>
    <property type="match status" value="1"/>
</dbReference>
<dbReference type="EMBL" id="JABKKE010000025">
    <property type="protein sequence ID" value="NPE15056.1"/>
    <property type="molecule type" value="Genomic_DNA"/>
</dbReference>
<evidence type="ECO:0000256" key="3">
    <source>
        <dbReference type="ARBA" id="ARBA00022679"/>
    </source>
</evidence>
<evidence type="ECO:0000256" key="9">
    <source>
        <dbReference type="SAM" id="MobiDB-lite"/>
    </source>
</evidence>
<keyword evidence="8" id="KW-0804">Transcription</keyword>
<dbReference type="Pfam" id="PF04552">
    <property type="entry name" value="Sigma54_DBD"/>
    <property type="match status" value="1"/>
</dbReference>
<evidence type="ECO:0000259" key="10">
    <source>
        <dbReference type="Pfam" id="PF04552"/>
    </source>
</evidence>
<evidence type="ECO:0000313" key="12">
    <source>
        <dbReference type="EMBL" id="NPE15056.1"/>
    </source>
</evidence>
<feature type="domain" description="RNA polymerase sigma factor 54 core-binding" evidence="11">
    <location>
        <begin position="130"/>
        <end position="323"/>
    </location>
</feature>
<reference evidence="12 13" key="1">
    <citation type="submission" date="2020-05" db="EMBL/GenBank/DDBJ databases">
        <title>Distinct polysaccharide utilization as determinants for interspecies competition between intestinal Prevotella spp.</title>
        <authorList>
            <person name="Galvez E.J.C."/>
            <person name="Iljazovic A."/>
            <person name="Strowig T."/>
        </authorList>
    </citation>
    <scope>NUCLEOTIDE SEQUENCE [LARGE SCALE GENOMIC DNA]</scope>
    <source>
        <strain evidence="12 13">PROD</strain>
    </source>
</reference>
<evidence type="ECO:0000259" key="11">
    <source>
        <dbReference type="Pfam" id="PF04963"/>
    </source>
</evidence>
<dbReference type="InterPro" id="IPR007046">
    <property type="entry name" value="RNA_pol_sigma_54_core-bd"/>
</dbReference>
<evidence type="ECO:0000313" key="13">
    <source>
        <dbReference type="Proteomes" id="UP001193734"/>
    </source>
</evidence>
<dbReference type="GeneID" id="82158515"/>
<accession>A0ABX2AWW0</accession>
<keyword evidence="4" id="KW-0548">Nucleotidyltransferase</keyword>
<keyword evidence="5" id="KW-0805">Transcription regulation</keyword>
<dbReference type="Pfam" id="PF04963">
    <property type="entry name" value="Sigma54_CBD"/>
    <property type="match status" value="1"/>
</dbReference>
<proteinExistence type="inferred from homology"/>
<comment type="caution">
    <text evidence="12">The sequence shown here is derived from an EMBL/GenBank/DDBJ whole genome shotgun (WGS) entry which is preliminary data.</text>
</comment>
<dbReference type="PANTHER" id="PTHR32248">
    <property type="entry name" value="RNA POLYMERASE SIGMA-54 FACTOR"/>
    <property type="match status" value="1"/>
</dbReference>